<dbReference type="EMBL" id="JAIWYP010000001">
    <property type="protein sequence ID" value="KAH3896648.1"/>
    <property type="molecule type" value="Genomic_DNA"/>
</dbReference>
<accession>A0A9D4NL68</accession>
<organism evidence="1 2">
    <name type="scientific">Dreissena polymorpha</name>
    <name type="common">Zebra mussel</name>
    <name type="synonym">Mytilus polymorpha</name>
    <dbReference type="NCBI Taxonomy" id="45954"/>
    <lineage>
        <taxon>Eukaryota</taxon>
        <taxon>Metazoa</taxon>
        <taxon>Spiralia</taxon>
        <taxon>Lophotrochozoa</taxon>
        <taxon>Mollusca</taxon>
        <taxon>Bivalvia</taxon>
        <taxon>Autobranchia</taxon>
        <taxon>Heteroconchia</taxon>
        <taxon>Euheterodonta</taxon>
        <taxon>Imparidentia</taxon>
        <taxon>Neoheterodontei</taxon>
        <taxon>Myida</taxon>
        <taxon>Dreissenoidea</taxon>
        <taxon>Dreissenidae</taxon>
        <taxon>Dreissena</taxon>
    </lineage>
</organism>
<reference evidence="1" key="2">
    <citation type="submission" date="2020-11" db="EMBL/GenBank/DDBJ databases">
        <authorList>
            <person name="McCartney M.A."/>
            <person name="Auch B."/>
            <person name="Kono T."/>
            <person name="Mallez S."/>
            <person name="Becker A."/>
            <person name="Gohl D.M."/>
            <person name="Silverstein K.A.T."/>
            <person name="Koren S."/>
            <person name="Bechman K.B."/>
            <person name="Herman A."/>
            <person name="Abrahante J.E."/>
            <person name="Garbe J."/>
        </authorList>
    </citation>
    <scope>NUCLEOTIDE SEQUENCE</scope>
    <source>
        <strain evidence="1">Duluth1</strain>
        <tissue evidence="1">Whole animal</tissue>
    </source>
</reference>
<gene>
    <name evidence="1" type="ORF">DPMN_020826</name>
</gene>
<name>A0A9D4NL68_DREPO</name>
<proteinExistence type="predicted"/>
<protein>
    <submittedName>
        <fullName evidence="1">Uncharacterized protein</fullName>
    </submittedName>
</protein>
<sequence>MLDIDVNRCYKVVHFCKILHIHVLNKILFQNSRCLQIILTHFEIKTVGGYRNPDK</sequence>
<dbReference type="AlphaFoldDB" id="A0A9D4NL68"/>
<comment type="caution">
    <text evidence="1">The sequence shown here is derived from an EMBL/GenBank/DDBJ whole genome shotgun (WGS) entry which is preliminary data.</text>
</comment>
<keyword evidence="2" id="KW-1185">Reference proteome</keyword>
<dbReference type="Proteomes" id="UP000828390">
    <property type="component" value="Unassembled WGS sequence"/>
</dbReference>
<reference evidence="1" key="1">
    <citation type="journal article" date="2019" name="bioRxiv">
        <title>The Genome of the Zebra Mussel, Dreissena polymorpha: A Resource for Invasive Species Research.</title>
        <authorList>
            <person name="McCartney M.A."/>
            <person name="Auch B."/>
            <person name="Kono T."/>
            <person name="Mallez S."/>
            <person name="Zhang Y."/>
            <person name="Obille A."/>
            <person name="Becker A."/>
            <person name="Abrahante J.E."/>
            <person name="Garbe J."/>
            <person name="Badalamenti J.P."/>
            <person name="Herman A."/>
            <person name="Mangelson H."/>
            <person name="Liachko I."/>
            <person name="Sullivan S."/>
            <person name="Sone E.D."/>
            <person name="Koren S."/>
            <person name="Silverstein K.A.T."/>
            <person name="Beckman K.B."/>
            <person name="Gohl D.M."/>
        </authorList>
    </citation>
    <scope>NUCLEOTIDE SEQUENCE</scope>
    <source>
        <strain evidence="1">Duluth1</strain>
        <tissue evidence="1">Whole animal</tissue>
    </source>
</reference>
<evidence type="ECO:0000313" key="2">
    <source>
        <dbReference type="Proteomes" id="UP000828390"/>
    </source>
</evidence>
<evidence type="ECO:0000313" key="1">
    <source>
        <dbReference type="EMBL" id="KAH3896648.1"/>
    </source>
</evidence>